<dbReference type="Proteomes" id="UP001370490">
    <property type="component" value="Unassembled WGS sequence"/>
</dbReference>
<accession>A0AAN8VLZ8</accession>
<organism evidence="1 2">
    <name type="scientific">Dillenia turbinata</name>
    <dbReference type="NCBI Taxonomy" id="194707"/>
    <lineage>
        <taxon>Eukaryota</taxon>
        <taxon>Viridiplantae</taxon>
        <taxon>Streptophyta</taxon>
        <taxon>Embryophyta</taxon>
        <taxon>Tracheophyta</taxon>
        <taxon>Spermatophyta</taxon>
        <taxon>Magnoliopsida</taxon>
        <taxon>eudicotyledons</taxon>
        <taxon>Gunneridae</taxon>
        <taxon>Pentapetalae</taxon>
        <taxon>Dilleniales</taxon>
        <taxon>Dilleniaceae</taxon>
        <taxon>Dillenia</taxon>
    </lineage>
</organism>
<dbReference type="InterPro" id="IPR036514">
    <property type="entry name" value="SGNH_hydro_sf"/>
</dbReference>
<dbReference type="AlphaFoldDB" id="A0AAN8VLZ8"/>
<protein>
    <recommendedName>
        <fullName evidence="3">GDSL esterase/lipase</fullName>
    </recommendedName>
</protein>
<comment type="caution">
    <text evidence="1">The sequence shown here is derived from an EMBL/GenBank/DDBJ whole genome shotgun (WGS) entry which is preliminary data.</text>
</comment>
<evidence type="ECO:0000313" key="2">
    <source>
        <dbReference type="Proteomes" id="UP001370490"/>
    </source>
</evidence>
<sequence length="116" mass="12856">MKLQCSSIISSKPHPKGYEISFQDSIRSSLTSISPYFDIVMKPSDIGKWLRKFPEFLLLLLILSKFRLGSLKACHGTGLLETSYVSNADSPGTCANATKYVLWDGFHPTETVKDPG</sequence>
<name>A0AAN8VLZ8_9MAGN</name>
<proteinExistence type="predicted"/>
<dbReference type="Gene3D" id="3.40.50.1110">
    <property type="entry name" value="SGNH hydrolase"/>
    <property type="match status" value="1"/>
</dbReference>
<evidence type="ECO:0008006" key="3">
    <source>
        <dbReference type="Google" id="ProtNLM"/>
    </source>
</evidence>
<gene>
    <name evidence="1" type="ORF">RJ641_033515</name>
</gene>
<reference evidence="1 2" key="1">
    <citation type="submission" date="2023-12" db="EMBL/GenBank/DDBJ databases">
        <title>A high-quality genome assembly for Dillenia turbinata (Dilleniales).</title>
        <authorList>
            <person name="Chanderbali A."/>
        </authorList>
    </citation>
    <scope>NUCLEOTIDE SEQUENCE [LARGE SCALE GENOMIC DNA]</scope>
    <source>
        <strain evidence="1">LSX21</strain>
        <tissue evidence="1">Leaf</tissue>
    </source>
</reference>
<dbReference type="EMBL" id="JBAMMX010000007">
    <property type="protein sequence ID" value="KAK6936485.1"/>
    <property type="molecule type" value="Genomic_DNA"/>
</dbReference>
<keyword evidence="2" id="KW-1185">Reference proteome</keyword>
<evidence type="ECO:0000313" key="1">
    <source>
        <dbReference type="EMBL" id="KAK6936485.1"/>
    </source>
</evidence>